<feature type="transmembrane region" description="Helical" evidence="1">
    <location>
        <begin position="103"/>
        <end position="125"/>
    </location>
</feature>
<dbReference type="AlphaFoldDB" id="A0A4R9LQP5"/>
<dbReference type="EMBL" id="RQHV01000037">
    <property type="protein sequence ID" value="TGN11808.1"/>
    <property type="molecule type" value="Genomic_DNA"/>
</dbReference>
<feature type="transmembrane region" description="Helical" evidence="1">
    <location>
        <begin position="12"/>
        <end position="30"/>
    </location>
</feature>
<feature type="transmembrane region" description="Helical" evidence="1">
    <location>
        <begin position="131"/>
        <end position="150"/>
    </location>
</feature>
<keyword evidence="3" id="KW-1185">Reference proteome</keyword>
<gene>
    <name evidence="2" type="ORF">EHS11_05830</name>
</gene>
<evidence type="ECO:0000313" key="3">
    <source>
        <dbReference type="Proteomes" id="UP000298264"/>
    </source>
</evidence>
<evidence type="ECO:0000313" key="2">
    <source>
        <dbReference type="EMBL" id="TGN11808.1"/>
    </source>
</evidence>
<feature type="transmembrane region" description="Helical" evidence="1">
    <location>
        <begin position="313"/>
        <end position="337"/>
    </location>
</feature>
<proteinExistence type="predicted"/>
<protein>
    <submittedName>
        <fullName evidence="2">Uncharacterized protein</fullName>
    </submittedName>
</protein>
<dbReference type="OrthoDB" id="323121at2"/>
<evidence type="ECO:0000256" key="1">
    <source>
        <dbReference type="SAM" id="Phobius"/>
    </source>
</evidence>
<comment type="caution">
    <text evidence="2">The sequence shown here is derived from an EMBL/GenBank/DDBJ whole genome shotgun (WGS) entry which is preliminary data.</text>
</comment>
<keyword evidence="1" id="KW-0472">Membrane</keyword>
<sequence length="343" mass="38572">MNLHPLQPELSMIGFASSILFLIGIFNCFYDKKFQSDYIFISLFYLVSSYFLFYAVTISGLCPIPFFYPEQPILSLTHLILFLGFSFLGANSVLPELKTKFQVFYILILGTVLFPVLYWIFHTGIMTNLHFADRGGFIPFLLASGSLVWFHETFFSEPEPDKKNQTNQPDVGFPYLIFVPWGCLVSSKFILNEVYLNLGLELLLLGGVSSFGFFLLSKIRKPENVSFSPITGFLSGVTFGSTSNGLSLALLLPLCFGLGILLQVFHWWLETKLWSQKAACLFTGLLMAGTAGVFSPILTWQRMDLPHPPLTMLGVQAIGFLTVFLLSSLSASLLFFFRKHSKN</sequence>
<feature type="transmembrane region" description="Helical" evidence="1">
    <location>
        <begin position="281"/>
        <end position="301"/>
    </location>
</feature>
<feature type="transmembrane region" description="Helical" evidence="1">
    <location>
        <begin position="73"/>
        <end position="91"/>
    </location>
</feature>
<feature type="transmembrane region" description="Helical" evidence="1">
    <location>
        <begin position="196"/>
        <end position="217"/>
    </location>
</feature>
<feature type="transmembrane region" description="Helical" evidence="1">
    <location>
        <begin position="42"/>
        <end position="67"/>
    </location>
</feature>
<dbReference type="RefSeq" id="WP_135763471.1">
    <property type="nucleotide sequence ID" value="NZ_RQHV01000037.1"/>
</dbReference>
<keyword evidence="1" id="KW-0812">Transmembrane</keyword>
<reference evidence="2" key="1">
    <citation type="journal article" date="2019" name="PLoS Negl. Trop. Dis.">
        <title>Revisiting the worldwide diversity of Leptospira species in the environment.</title>
        <authorList>
            <person name="Vincent A.T."/>
            <person name="Schiettekatte O."/>
            <person name="Bourhy P."/>
            <person name="Veyrier F.J."/>
            <person name="Picardeau M."/>
        </authorList>
    </citation>
    <scope>NUCLEOTIDE SEQUENCE [LARGE SCALE GENOMIC DNA]</scope>
    <source>
        <strain evidence="2">201400974</strain>
    </source>
</reference>
<name>A0A4R9LQP5_9LEPT</name>
<dbReference type="Proteomes" id="UP000298264">
    <property type="component" value="Unassembled WGS sequence"/>
</dbReference>
<keyword evidence="1" id="KW-1133">Transmembrane helix</keyword>
<feature type="transmembrane region" description="Helical" evidence="1">
    <location>
        <begin position="248"/>
        <end position="269"/>
    </location>
</feature>
<accession>A0A4R9LQP5</accession>
<organism evidence="2 3">
    <name type="scientific">Leptospira ilyithenensis</name>
    <dbReference type="NCBI Taxonomy" id="2484901"/>
    <lineage>
        <taxon>Bacteria</taxon>
        <taxon>Pseudomonadati</taxon>
        <taxon>Spirochaetota</taxon>
        <taxon>Spirochaetia</taxon>
        <taxon>Leptospirales</taxon>
        <taxon>Leptospiraceae</taxon>
        <taxon>Leptospira</taxon>
    </lineage>
</organism>